<keyword evidence="9" id="KW-1185">Reference proteome</keyword>
<dbReference type="InterPro" id="IPR020948">
    <property type="entry name" value="P_starv_induced_PsiE-like"/>
</dbReference>
<accession>A0ABX5F9A0</accession>
<evidence type="ECO:0000256" key="6">
    <source>
        <dbReference type="SAM" id="MobiDB-lite"/>
    </source>
</evidence>
<keyword evidence="3 7" id="KW-0812">Transmembrane</keyword>
<gene>
    <name evidence="8" type="ORF">C7B81_10510</name>
</gene>
<sequence>MRRLQRIFQDKPFLHLIDRGERLVAKLLAVMLFLVLVVAAIKFSVELLFQLVDPAVRWEGEGLIAVLGDLLNLLIAIEVLQNITSYLRRHVVQIELVLLTAITAVARKVIVLPPNAENKPMLVVGLGVAVLCLAAAFWMVRQVNEREAIEREVREREELARRGPARSFQAAGHSPAVGADGPH</sequence>
<name>A0ABX5F9A0_9CHRO</name>
<feature type="transmembrane region" description="Helical" evidence="7">
    <location>
        <begin position="23"/>
        <end position="43"/>
    </location>
</feature>
<dbReference type="Pfam" id="PF06146">
    <property type="entry name" value="PsiE"/>
    <property type="match status" value="1"/>
</dbReference>
<evidence type="ECO:0000256" key="7">
    <source>
        <dbReference type="SAM" id="Phobius"/>
    </source>
</evidence>
<comment type="subcellular location">
    <subcellularLocation>
        <location evidence="1">Cell membrane</location>
        <topology evidence="1">Multi-pass membrane protein</topology>
    </subcellularLocation>
</comment>
<keyword evidence="5 7" id="KW-0472">Membrane</keyword>
<feature type="transmembrane region" description="Helical" evidence="7">
    <location>
        <begin position="122"/>
        <end position="140"/>
    </location>
</feature>
<protein>
    <recommendedName>
        <fullName evidence="10">Phosphate-starvation-inducible E-like protein</fullName>
    </recommendedName>
</protein>
<dbReference type="RefSeq" id="WP_106221506.1">
    <property type="nucleotide sequence ID" value="NZ_PVWP01000006.1"/>
</dbReference>
<evidence type="ECO:0000313" key="9">
    <source>
        <dbReference type="Proteomes" id="UP000238218"/>
    </source>
</evidence>
<evidence type="ECO:0000256" key="1">
    <source>
        <dbReference type="ARBA" id="ARBA00004651"/>
    </source>
</evidence>
<evidence type="ECO:0000256" key="2">
    <source>
        <dbReference type="ARBA" id="ARBA00022475"/>
    </source>
</evidence>
<evidence type="ECO:0000256" key="4">
    <source>
        <dbReference type="ARBA" id="ARBA00022989"/>
    </source>
</evidence>
<reference evidence="8 9" key="1">
    <citation type="submission" date="2018-02" db="EMBL/GenBank/DDBJ databases">
        <authorList>
            <person name="Moore K."/>
            <person name="Momper L."/>
        </authorList>
    </citation>
    <scope>NUCLEOTIDE SEQUENCE [LARGE SCALE GENOMIC DNA]</scope>
    <source>
        <strain evidence="8 9">CCALA 015</strain>
    </source>
</reference>
<reference evidence="8 9" key="2">
    <citation type="submission" date="2018-03" db="EMBL/GenBank/DDBJ databases">
        <title>The ancient ancestry and fast evolution of plastids.</title>
        <authorList>
            <person name="Moore K.R."/>
            <person name="Magnabosco C."/>
            <person name="Momper L."/>
            <person name="Gold D.A."/>
            <person name="Bosak T."/>
            <person name="Fournier G.P."/>
        </authorList>
    </citation>
    <scope>NUCLEOTIDE SEQUENCE [LARGE SCALE GENOMIC DNA]</scope>
    <source>
        <strain evidence="8 9">CCALA 015</strain>
    </source>
</reference>
<evidence type="ECO:0008006" key="10">
    <source>
        <dbReference type="Google" id="ProtNLM"/>
    </source>
</evidence>
<evidence type="ECO:0000313" key="8">
    <source>
        <dbReference type="EMBL" id="PSB37362.1"/>
    </source>
</evidence>
<organism evidence="8 9">
    <name type="scientific">Aphanothece cf. minutissima CCALA 015</name>
    <dbReference type="NCBI Taxonomy" id="2107695"/>
    <lineage>
        <taxon>Bacteria</taxon>
        <taxon>Bacillati</taxon>
        <taxon>Cyanobacteriota</taxon>
        <taxon>Cyanophyceae</taxon>
        <taxon>Oscillatoriophycideae</taxon>
        <taxon>Chroococcales</taxon>
        <taxon>Aphanothecaceae</taxon>
        <taxon>Aphanothece</taxon>
    </lineage>
</organism>
<proteinExistence type="predicted"/>
<comment type="caution">
    <text evidence="8">The sequence shown here is derived from an EMBL/GenBank/DDBJ whole genome shotgun (WGS) entry which is preliminary data.</text>
</comment>
<feature type="region of interest" description="Disordered" evidence="6">
    <location>
        <begin position="160"/>
        <end position="183"/>
    </location>
</feature>
<dbReference type="Proteomes" id="UP000238218">
    <property type="component" value="Unassembled WGS sequence"/>
</dbReference>
<keyword evidence="2" id="KW-1003">Cell membrane</keyword>
<dbReference type="EMBL" id="PVWP01000006">
    <property type="protein sequence ID" value="PSB37362.1"/>
    <property type="molecule type" value="Genomic_DNA"/>
</dbReference>
<evidence type="ECO:0000256" key="5">
    <source>
        <dbReference type="ARBA" id="ARBA00023136"/>
    </source>
</evidence>
<keyword evidence="4 7" id="KW-1133">Transmembrane helix</keyword>
<evidence type="ECO:0000256" key="3">
    <source>
        <dbReference type="ARBA" id="ARBA00022692"/>
    </source>
</evidence>